<proteinExistence type="predicted"/>
<dbReference type="EMBL" id="CAXKWB010019143">
    <property type="protein sequence ID" value="CAL4121687.1"/>
    <property type="molecule type" value="Genomic_DNA"/>
</dbReference>
<evidence type="ECO:0000256" key="3">
    <source>
        <dbReference type="SAM" id="MobiDB-lite"/>
    </source>
</evidence>
<dbReference type="Pfam" id="PF00400">
    <property type="entry name" value="WD40"/>
    <property type="match status" value="1"/>
</dbReference>
<feature type="non-terminal residue" evidence="4">
    <location>
        <position position="336"/>
    </location>
</feature>
<dbReference type="AlphaFoldDB" id="A0AAV2R9Q9"/>
<name>A0AAV2R9Q9_MEGNR</name>
<evidence type="ECO:0000313" key="5">
    <source>
        <dbReference type="Proteomes" id="UP001497623"/>
    </source>
</evidence>
<feature type="compositionally biased region" description="Acidic residues" evidence="3">
    <location>
        <begin position="310"/>
        <end position="325"/>
    </location>
</feature>
<dbReference type="InterPro" id="IPR015943">
    <property type="entry name" value="WD40/YVTN_repeat-like_dom_sf"/>
</dbReference>
<dbReference type="InterPro" id="IPR045151">
    <property type="entry name" value="DCAF8"/>
</dbReference>
<dbReference type="SUPFAM" id="SSF50978">
    <property type="entry name" value="WD40 repeat-like"/>
    <property type="match status" value="1"/>
</dbReference>
<evidence type="ECO:0000313" key="4">
    <source>
        <dbReference type="EMBL" id="CAL4121687.1"/>
    </source>
</evidence>
<evidence type="ECO:0000256" key="2">
    <source>
        <dbReference type="ARBA" id="ARBA00022737"/>
    </source>
</evidence>
<keyword evidence="1" id="KW-0853">WD repeat</keyword>
<dbReference type="SMART" id="SM00320">
    <property type="entry name" value="WD40"/>
    <property type="match status" value="2"/>
</dbReference>
<dbReference type="GO" id="GO:0080008">
    <property type="term" value="C:Cul4-RING E3 ubiquitin ligase complex"/>
    <property type="evidence" value="ECO:0007669"/>
    <property type="project" value="TreeGrafter"/>
</dbReference>
<protein>
    <submittedName>
        <fullName evidence="4">Uncharacterized protein</fullName>
    </submittedName>
</protein>
<feature type="compositionally biased region" description="Basic and acidic residues" evidence="3">
    <location>
        <begin position="291"/>
        <end position="303"/>
    </location>
</feature>
<gene>
    <name evidence="4" type="ORF">MNOR_LOCUS22569</name>
</gene>
<keyword evidence="2" id="KW-0677">Repeat</keyword>
<organism evidence="4 5">
    <name type="scientific">Meganyctiphanes norvegica</name>
    <name type="common">Northern krill</name>
    <name type="synonym">Thysanopoda norvegica</name>
    <dbReference type="NCBI Taxonomy" id="48144"/>
    <lineage>
        <taxon>Eukaryota</taxon>
        <taxon>Metazoa</taxon>
        <taxon>Ecdysozoa</taxon>
        <taxon>Arthropoda</taxon>
        <taxon>Crustacea</taxon>
        <taxon>Multicrustacea</taxon>
        <taxon>Malacostraca</taxon>
        <taxon>Eumalacostraca</taxon>
        <taxon>Eucarida</taxon>
        <taxon>Euphausiacea</taxon>
        <taxon>Euphausiidae</taxon>
        <taxon>Meganyctiphanes</taxon>
    </lineage>
</organism>
<accession>A0AAV2R9Q9</accession>
<reference evidence="4 5" key="1">
    <citation type="submission" date="2024-05" db="EMBL/GenBank/DDBJ databases">
        <authorList>
            <person name="Wallberg A."/>
        </authorList>
    </citation>
    <scope>NUCLEOTIDE SEQUENCE [LARGE SCALE GENOMIC DNA]</scope>
</reference>
<dbReference type="PANTHER" id="PTHR15574:SF21">
    <property type="entry name" value="DDB1- AND CUL4-ASSOCIATED FACTOR 8"/>
    <property type="match status" value="1"/>
</dbReference>
<dbReference type="InterPro" id="IPR036322">
    <property type="entry name" value="WD40_repeat_dom_sf"/>
</dbReference>
<feature type="region of interest" description="Disordered" evidence="3">
    <location>
        <begin position="277"/>
        <end position="336"/>
    </location>
</feature>
<evidence type="ECO:0000256" key="1">
    <source>
        <dbReference type="ARBA" id="ARBA00022574"/>
    </source>
</evidence>
<dbReference type="GO" id="GO:0005737">
    <property type="term" value="C:cytoplasm"/>
    <property type="evidence" value="ECO:0007669"/>
    <property type="project" value="TreeGrafter"/>
</dbReference>
<sequence>MHIFTLMCFYVVEYEFALYQSSCMLNYFLLDFPRNITCISPIREIKHISVIVMGKVQNITNSDKCLSCYDQAFRFFNGKAAQPALCTPVIDHVPKSLKLSLDVHKPSLRVSEFYCSDSLTCFYPDYANSFSVNHSHDCLNLLHYHFHTIIGHGITMKGVNFFGPGSRYIVSGSDCGNIFFWDRDTEAIVQCVQGDENGVVNVLEPHPNIPVLATSGLDDDVKIWIPTCEKDPSFTNLWQTVRSNVRKRNKDRNEEFTGLDTQMLMVLWQHIRRTDRRRRRMVAGGGEGNEAESREGNEAESREGNGGGLGDDDSSDDSPQDSDDEEGHRGIQCATH</sequence>
<keyword evidence="5" id="KW-1185">Reference proteome</keyword>
<dbReference type="Gene3D" id="2.130.10.10">
    <property type="entry name" value="YVTN repeat-like/Quinoprotein amine dehydrogenase"/>
    <property type="match status" value="1"/>
</dbReference>
<dbReference type="Proteomes" id="UP001497623">
    <property type="component" value="Unassembled WGS sequence"/>
</dbReference>
<comment type="caution">
    <text evidence="4">The sequence shown here is derived from an EMBL/GenBank/DDBJ whole genome shotgun (WGS) entry which is preliminary data.</text>
</comment>
<dbReference type="PANTHER" id="PTHR15574">
    <property type="entry name" value="WD REPEAT DOMAIN-CONTAINING FAMILY"/>
    <property type="match status" value="1"/>
</dbReference>
<dbReference type="InterPro" id="IPR001680">
    <property type="entry name" value="WD40_rpt"/>
</dbReference>